<dbReference type="Gene3D" id="3.40.525.10">
    <property type="entry name" value="CRAL-TRIO lipid binding domain"/>
    <property type="match status" value="1"/>
</dbReference>
<dbReference type="SUPFAM" id="SSF46938">
    <property type="entry name" value="CRAL/TRIO N-terminal domain"/>
    <property type="match status" value="1"/>
</dbReference>
<evidence type="ECO:0000256" key="1">
    <source>
        <dbReference type="SAM" id="MobiDB-lite"/>
    </source>
</evidence>
<dbReference type="Pfam" id="PF03630">
    <property type="entry name" value="Fumble"/>
    <property type="match status" value="1"/>
</dbReference>
<dbReference type="SMART" id="SM00516">
    <property type="entry name" value="SEC14"/>
    <property type="match status" value="1"/>
</dbReference>
<dbReference type="PANTHER" id="PTHR45932">
    <property type="entry name" value="PATELLIN-1"/>
    <property type="match status" value="1"/>
</dbReference>
<feature type="compositionally biased region" description="Low complexity" evidence="1">
    <location>
        <begin position="281"/>
        <end position="292"/>
    </location>
</feature>
<accession>A0A9W8IM23</accession>
<feature type="compositionally biased region" description="Basic and acidic residues" evidence="1">
    <location>
        <begin position="265"/>
        <end position="279"/>
    </location>
</feature>
<dbReference type="Gene3D" id="3.30.420.40">
    <property type="match status" value="1"/>
</dbReference>
<organism evidence="3 4">
    <name type="scientific">Coemansia aciculifera</name>
    <dbReference type="NCBI Taxonomy" id="417176"/>
    <lineage>
        <taxon>Eukaryota</taxon>
        <taxon>Fungi</taxon>
        <taxon>Fungi incertae sedis</taxon>
        <taxon>Zoopagomycota</taxon>
        <taxon>Kickxellomycotina</taxon>
        <taxon>Kickxellomycetes</taxon>
        <taxon>Kickxellales</taxon>
        <taxon>Kickxellaceae</taxon>
        <taxon>Coemansia</taxon>
    </lineage>
</organism>
<evidence type="ECO:0000313" key="4">
    <source>
        <dbReference type="Proteomes" id="UP001140074"/>
    </source>
</evidence>
<evidence type="ECO:0000259" key="2">
    <source>
        <dbReference type="PROSITE" id="PS50191"/>
    </source>
</evidence>
<dbReference type="GO" id="GO:0008289">
    <property type="term" value="F:lipid binding"/>
    <property type="evidence" value="ECO:0007669"/>
    <property type="project" value="InterPro"/>
</dbReference>
<dbReference type="InterPro" id="IPR004567">
    <property type="entry name" value="Type_II_PanK"/>
</dbReference>
<dbReference type="SUPFAM" id="SSF53067">
    <property type="entry name" value="Actin-like ATPase domain"/>
    <property type="match status" value="1"/>
</dbReference>
<dbReference type="SUPFAM" id="SSF52087">
    <property type="entry name" value="CRAL/TRIO domain"/>
    <property type="match status" value="1"/>
</dbReference>
<reference evidence="3" key="1">
    <citation type="submission" date="2022-07" db="EMBL/GenBank/DDBJ databases">
        <title>Phylogenomic reconstructions and comparative analyses of Kickxellomycotina fungi.</title>
        <authorList>
            <person name="Reynolds N.K."/>
            <person name="Stajich J.E."/>
            <person name="Barry K."/>
            <person name="Grigoriev I.V."/>
            <person name="Crous P."/>
            <person name="Smith M.E."/>
        </authorList>
    </citation>
    <scope>NUCLEOTIDE SEQUENCE</scope>
    <source>
        <strain evidence="3">RSA 476</strain>
    </source>
</reference>
<feature type="domain" description="CRAL-TRIO" evidence="2">
    <location>
        <begin position="101"/>
        <end position="274"/>
    </location>
</feature>
<dbReference type="InterPro" id="IPR043129">
    <property type="entry name" value="ATPase_NBD"/>
</dbReference>
<dbReference type="Gene3D" id="6.10.10.60">
    <property type="match status" value="1"/>
</dbReference>
<dbReference type="InterPro" id="IPR001251">
    <property type="entry name" value="CRAL-TRIO_dom"/>
</dbReference>
<dbReference type="Pfam" id="PF00650">
    <property type="entry name" value="CRAL_TRIO"/>
    <property type="match status" value="1"/>
</dbReference>
<dbReference type="Proteomes" id="UP001140074">
    <property type="component" value="Unassembled WGS sequence"/>
</dbReference>
<dbReference type="EMBL" id="JANBUY010000173">
    <property type="protein sequence ID" value="KAJ2862323.1"/>
    <property type="molecule type" value="Genomic_DNA"/>
</dbReference>
<dbReference type="PANTHER" id="PTHR45932:SF17">
    <property type="entry name" value="CELLULAR RETINALDEHYDE-BINDING_TRIPLE FUNCTION DOMAIN-CONTAINING PROTEIN"/>
    <property type="match status" value="1"/>
</dbReference>
<sequence length="740" mass="80624">MSLLGKAQNFTEGEIVLIAQLREQLSQVIEDAGKLTSVAINSTIWGVPLLPLTSDNNEEEEERDIRVDVILHKFLKARNGDIALARQMLTNALKWRAEFNIAGILEEEFPEDVFGKVGFIHGHDEQGRPVTYNFYGNLDNKQVFGDLDRFLRWRVQLHERGMRMLDFVNVADMIQVHDYDGVSVFGYDKFARAASKATVQLMSDNYPETLATKIFANVPGWGETVFNVICRWLSEDTKRKFVVVSKASAPRVLAERIGEANLPEKFRPDNVAEEEKRDVVASTTEPESLSAEPPLPQTAHVDQNESVPRPTSRGSHLSNSGSSVNDSQSADVPPPPPAVTAAPELEPQHEALISETAGMRLDDNATADAQELENKRGVQQWNRDIDAAEIIADLVVLVERVGYVPDKSAEQQEHPLAAIIRNASEPGTRENEHLGTAWGAKKAIRKLEWFGDREHERVVYALWFLTSDFIKFAQRVKNDRELKATHKIRAFATGGGALRLRTEIEEMLGVELVIVEELRALTSGWRVDAESLADSEGPVAYPSLVCNVGTGVSLVSVGAAHGDYERVSGSGLGGATFWGLVQRLTQFTSFSEAVTAAELSGDPGQADTLVGDIYGVETSKAIGMPADLVAGFLGKLGEGKAADADVVAALLRMVTNNLGQLAVFQARLMGVSEVWFTGGFVQSASEAPDDNAGRIVRQAIARAVSFWSAGAIQTRFPPDALLLGALGAVATSLESLSQAT</sequence>
<dbReference type="PROSITE" id="PS50191">
    <property type="entry name" value="CRAL_TRIO"/>
    <property type="match status" value="1"/>
</dbReference>
<dbReference type="InterPro" id="IPR036273">
    <property type="entry name" value="CRAL/TRIO_N_dom_sf"/>
</dbReference>
<feature type="region of interest" description="Disordered" evidence="1">
    <location>
        <begin position="265"/>
        <end position="342"/>
    </location>
</feature>
<dbReference type="InterPro" id="IPR044834">
    <property type="entry name" value="PATL"/>
</dbReference>
<dbReference type="GO" id="GO:0005524">
    <property type="term" value="F:ATP binding"/>
    <property type="evidence" value="ECO:0007669"/>
    <property type="project" value="InterPro"/>
</dbReference>
<protein>
    <submittedName>
        <fullName evidence="3">Non-classical phosphatidylinositol transfer protein (PITP)</fullName>
    </submittedName>
</protein>
<proteinExistence type="predicted"/>
<feature type="compositionally biased region" description="Low complexity" evidence="1">
    <location>
        <begin position="312"/>
        <end position="331"/>
    </location>
</feature>
<dbReference type="GO" id="GO:0015937">
    <property type="term" value="P:coenzyme A biosynthetic process"/>
    <property type="evidence" value="ECO:0007669"/>
    <property type="project" value="InterPro"/>
</dbReference>
<evidence type="ECO:0000313" key="3">
    <source>
        <dbReference type="EMBL" id="KAJ2862323.1"/>
    </source>
</evidence>
<comment type="caution">
    <text evidence="3">The sequence shown here is derived from an EMBL/GenBank/DDBJ whole genome shotgun (WGS) entry which is preliminary data.</text>
</comment>
<dbReference type="CDD" id="cd00170">
    <property type="entry name" value="SEC14"/>
    <property type="match status" value="1"/>
</dbReference>
<name>A0A9W8IM23_9FUNG</name>
<keyword evidence="4" id="KW-1185">Reference proteome</keyword>
<gene>
    <name evidence="3" type="primary">SFH5</name>
    <name evidence="3" type="ORF">GGH94_004333</name>
</gene>
<dbReference type="InterPro" id="IPR036865">
    <property type="entry name" value="CRAL-TRIO_dom_sf"/>
</dbReference>
<dbReference type="AlphaFoldDB" id="A0A9W8IM23"/>